<keyword evidence="1" id="KW-0418">Kinase</keyword>
<accession>A0ACC1HKP5</accession>
<protein>
    <submittedName>
        <fullName evidence="1">MAP kinase kinase Wis1</fullName>
        <ecNumber evidence="1">2.7.12.2</ecNumber>
    </submittedName>
</protein>
<gene>
    <name evidence="1" type="primary">wis1_1</name>
    <name evidence="1" type="ORF">EV182_006819</name>
</gene>
<organism evidence="1 2">
    <name type="scientific">Spiromyces aspiralis</name>
    <dbReference type="NCBI Taxonomy" id="68401"/>
    <lineage>
        <taxon>Eukaryota</taxon>
        <taxon>Fungi</taxon>
        <taxon>Fungi incertae sedis</taxon>
        <taxon>Zoopagomycota</taxon>
        <taxon>Kickxellomycotina</taxon>
        <taxon>Kickxellomycetes</taxon>
        <taxon>Kickxellales</taxon>
        <taxon>Kickxellaceae</taxon>
        <taxon>Spiromyces</taxon>
    </lineage>
</organism>
<keyword evidence="2" id="KW-1185">Reference proteome</keyword>
<keyword evidence="1" id="KW-0808">Transferase</keyword>
<comment type="caution">
    <text evidence="1">The sequence shown here is derived from an EMBL/GenBank/DDBJ whole genome shotgun (WGS) entry which is preliminary data.</text>
</comment>
<reference evidence="1" key="1">
    <citation type="submission" date="2022-06" db="EMBL/GenBank/DDBJ databases">
        <title>Phylogenomic reconstructions and comparative analyses of Kickxellomycotina fungi.</title>
        <authorList>
            <person name="Reynolds N.K."/>
            <person name="Stajich J.E."/>
            <person name="Barry K."/>
            <person name="Grigoriev I.V."/>
            <person name="Crous P."/>
            <person name="Smith M.E."/>
        </authorList>
    </citation>
    <scope>NUCLEOTIDE SEQUENCE</scope>
    <source>
        <strain evidence="1">RSA 2271</strain>
    </source>
</reference>
<dbReference type="EC" id="2.7.12.2" evidence="1"/>
<proteinExistence type="predicted"/>
<sequence length="111" mass="12506">SDVWSLGLTIIEISEARYPYDMSKCNSIFAQLEMLVHGPAPTLDGSRYSGDACDFVARCLQKDPDKRPNYTELLSHPWLVKHESCHVDLAAWARNAYEATDGHPPSQPRMD</sequence>
<dbReference type="Proteomes" id="UP001145114">
    <property type="component" value="Unassembled WGS sequence"/>
</dbReference>
<dbReference type="EMBL" id="JAMZIH010002938">
    <property type="protein sequence ID" value="KAJ1677128.1"/>
    <property type="molecule type" value="Genomic_DNA"/>
</dbReference>
<name>A0ACC1HKP5_9FUNG</name>
<feature type="non-terminal residue" evidence="1">
    <location>
        <position position="1"/>
    </location>
</feature>
<evidence type="ECO:0000313" key="2">
    <source>
        <dbReference type="Proteomes" id="UP001145114"/>
    </source>
</evidence>
<evidence type="ECO:0000313" key="1">
    <source>
        <dbReference type="EMBL" id="KAJ1677128.1"/>
    </source>
</evidence>